<name>A0A0E9S9T4_ANGAN</name>
<evidence type="ECO:0000313" key="1">
    <source>
        <dbReference type="EMBL" id="JAH37258.1"/>
    </source>
</evidence>
<protein>
    <submittedName>
        <fullName evidence="1">Uncharacterized protein</fullName>
    </submittedName>
</protein>
<dbReference type="AlphaFoldDB" id="A0A0E9S9T4"/>
<dbReference type="EMBL" id="GBXM01071319">
    <property type="protein sequence ID" value="JAH37258.1"/>
    <property type="molecule type" value="Transcribed_RNA"/>
</dbReference>
<organism evidence="1">
    <name type="scientific">Anguilla anguilla</name>
    <name type="common">European freshwater eel</name>
    <name type="synonym">Muraena anguilla</name>
    <dbReference type="NCBI Taxonomy" id="7936"/>
    <lineage>
        <taxon>Eukaryota</taxon>
        <taxon>Metazoa</taxon>
        <taxon>Chordata</taxon>
        <taxon>Craniata</taxon>
        <taxon>Vertebrata</taxon>
        <taxon>Euteleostomi</taxon>
        <taxon>Actinopterygii</taxon>
        <taxon>Neopterygii</taxon>
        <taxon>Teleostei</taxon>
        <taxon>Anguilliformes</taxon>
        <taxon>Anguillidae</taxon>
        <taxon>Anguilla</taxon>
    </lineage>
</organism>
<sequence>MHSYACLFSPSRFDIYCWRSPGCLFSTASLADFHSSRLKFVHGEN</sequence>
<proteinExistence type="predicted"/>
<reference evidence="1" key="2">
    <citation type="journal article" date="2015" name="Fish Shellfish Immunol.">
        <title>Early steps in the European eel (Anguilla anguilla)-Vibrio vulnificus interaction in the gills: Role of the RtxA13 toxin.</title>
        <authorList>
            <person name="Callol A."/>
            <person name="Pajuelo D."/>
            <person name="Ebbesson L."/>
            <person name="Teles M."/>
            <person name="MacKenzie S."/>
            <person name="Amaro C."/>
        </authorList>
    </citation>
    <scope>NUCLEOTIDE SEQUENCE</scope>
</reference>
<reference evidence="1" key="1">
    <citation type="submission" date="2014-11" db="EMBL/GenBank/DDBJ databases">
        <authorList>
            <person name="Amaro Gonzalez C."/>
        </authorList>
    </citation>
    <scope>NUCLEOTIDE SEQUENCE</scope>
</reference>
<accession>A0A0E9S9T4</accession>